<name>A0AAX2J732_9FUSO</name>
<dbReference type="EMBL" id="LS483487">
    <property type="protein sequence ID" value="SQJ00120.1"/>
    <property type="molecule type" value="Genomic_DNA"/>
</dbReference>
<evidence type="ECO:0000256" key="1">
    <source>
        <dbReference type="ARBA" id="ARBA00006625"/>
    </source>
</evidence>
<gene>
    <name evidence="4" type="primary">yxeI</name>
    <name evidence="4" type="ORF">NCTC12112_00475</name>
</gene>
<sequence length="367" mass="41361">MKISIILIGIVFMLTSAISYACTGISIKTNDNKMVQARTIEYGEGNLNSKIIISPRGKEFQSLTPHGELKGHKWKAKYGFAGIAIISDMFIGEGINEAGLNAGLFYFPHYGSLTKYSDKISKESVTDMQLVTWILSNFSNVKEVKEGLKKIKVVNIGYDENGEPFPTAHWRIADASGENIVLEIINNGEIKIYNNEVGVLTNSPDYDWHLKNLNNYINLYSGNAKNYTMNNHKIFSFGAGTGALGLPGDITPPSRFIRAFYYLNTMKPANTSQEGIQEAFHILNNFDIPIGAEYPPEHKKDIPDNLLTVTQWTSVCSLNDKEFYYKTMYNSQIRKIDLKKIDFSRINYQVLPMDQSFEEGVLEIDVK</sequence>
<dbReference type="InterPro" id="IPR052193">
    <property type="entry name" value="Peptidase_C59"/>
</dbReference>
<evidence type="ECO:0000313" key="5">
    <source>
        <dbReference type="Proteomes" id="UP000249008"/>
    </source>
</evidence>
<dbReference type="KEGG" id="ful:C4N20_09600"/>
<dbReference type="AlphaFoldDB" id="A0AAX2J732"/>
<evidence type="ECO:0000313" key="4">
    <source>
        <dbReference type="EMBL" id="SQJ00120.1"/>
    </source>
</evidence>
<dbReference type="GeneID" id="78455066"/>
<organism evidence="4 5">
    <name type="scientific">Fusobacterium ulcerans</name>
    <dbReference type="NCBI Taxonomy" id="861"/>
    <lineage>
        <taxon>Bacteria</taxon>
        <taxon>Fusobacteriati</taxon>
        <taxon>Fusobacteriota</taxon>
        <taxon>Fusobacteriia</taxon>
        <taxon>Fusobacteriales</taxon>
        <taxon>Fusobacteriaceae</taxon>
        <taxon>Fusobacterium</taxon>
    </lineage>
</organism>
<protein>
    <submittedName>
        <fullName evidence="4">Penicillin V acylase and related amidases</fullName>
    </submittedName>
</protein>
<dbReference type="PANTHER" id="PTHR35527:SF2">
    <property type="entry name" value="HYDROLASE"/>
    <property type="match status" value="1"/>
</dbReference>
<dbReference type="InterPro" id="IPR029055">
    <property type="entry name" value="Ntn_hydrolases_N"/>
</dbReference>
<evidence type="ECO:0000256" key="2">
    <source>
        <dbReference type="ARBA" id="ARBA00022801"/>
    </source>
</evidence>
<dbReference type="Gene3D" id="3.60.60.10">
    <property type="entry name" value="Penicillin V Acylase, Chain A"/>
    <property type="match status" value="1"/>
</dbReference>
<dbReference type="InterPro" id="IPR029132">
    <property type="entry name" value="CBAH/NAAA_C"/>
</dbReference>
<accession>A0AAX2J732</accession>
<comment type="similarity">
    <text evidence="1">Belongs to the peptidase C59 family.</text>
</comment>
<dbReference type="Proteomes" id="UP000249008">
    <property type="component" value="Chromosome 1"/>
</dbReference>
<proteinExistence type="inferred from homology"/>
<evidence type="ECO:0000259" key="3">
    <source>
        <dbReference type="Pfam" id="PF02275"/>
    </source>
</evidence>
<dbReference type="Pfam" id="PF02275">
    <property type="entry name" value="CBAH"/>
    <property type="match status" value="1"/>
</dbReference>
<feature type="domain" description="Choloylglycine hydrolase/NAAA C-terminal" evidence="3">
    <location>
        <begin position="22"/>
        <end position="342"/>
    </location>
</feature>
<dbReference type="CDD" id="cd00542">
    <property type="entry name" value="Ntn_PVA"/>
    <property type="match status" value="1"/>
</dbReference>
<dbReference type="GO" id="GO:0016787">
    <property type="term" value="F:hydrolase activity"/>
    <property type="evidence" value="ECO:0007669"/>
    <property type="project" value="UniProtKB-KW"/>
</dbReference>
<dbReference type="RefSeq" id="WP_005979460.1">
    <property type="nucleotide sequence ID" value="NZ_CABKNW010000004.1"/>
</dbReference>
<dbReference type="PANTHER" id="PTHR35527">
    <property type="entry name" value="CHOLOYLGLYCINE HYDROLASE"/>
    <property type="match status" value="1"/>
</dbReference>
<dbReference type="SUPFAM" id="SSF56235">
    <property type="entry name" value="N-terminal nucleophile aminohydrolases (Ntn hydrolases)"/>
    <property type="match status" value="1"/>
</dbReference>
<reference evidence="4 5" key="1">
    <citation type="submission" date="2018-06" db="EMBL/GenBank/DDBJ databases">
        <authorList>
            <consortium name="Pathogen Informatics"/>
            <person name="Doyle S."/>
        </authorList>
    </citation>
    <scope>NUCLEOTIDE SEQUENCE [LARGE SCALE GENOMIC DNA]</scope>
    <source>
        <strain evidence="4 5">NCTC12112</strain>
    </source>
</reference>
<keyword evidence="2" id="KW-0378">Hydrolase</keyword>
<dbReference type="PROSITE" id="PS51257">
    <property type="entry name" value="PROKAR_LIPOPROTEIN"/>
    <property type="match status" value="1"/>
</dbReference>